<dbReference type="SUPFAM" id="SSF82199">
    <property type="entry name" value="SET domain"/>
    <property type="match status" value="1"/>
</dbReference>
<dbReference type="InterPro" id="IPR001214">
    <property type="entry name" value="SET_dom"/>
</dbReference>
<dbReference type="PANTHER" id="PTHR47332">
    <property type="entry name" value="SET DOMAIN-CONTAINING PROTEIN 5"/>
    <property type="match status" value="1"/>
</dbReference>
<feature type="domain" description="SET" evidence="1">
    <location>
        <begin position="64"/>
        <end position="215"/>
    </location>
</feature>
<keyword evidence="3" id="KW-1185">Reference proteome</keyword>
<reference evidence="2" key="1">
    <citation type="submission" date="2023-03" db="EMBL/GenBank/DDBJ databases">
        <title>Massive genome expansion in bonnet fungi (Mycena s.s.) driven by repeated elements and novel gene families across ecological guilds.</title>
        <authorList>
            <consortium name="Lawrence Berkeley National Laboratory"/>
            <person name="Harder C.B."/>
            <person name="Miyauchi S."/>
            <person name="Viragh M."/>
            <person name="Kuo A."/>
            <person name="Thoen E."/>
            <person name="Andreopoulos B."/>
            <person name="Lu D."/>
            <person name="Skrede I."/>
            <person name="Drula E."/>
            <person name="Henrissat B."/>
            <person name="Morin E."/>
            <person name="Kohler A."/>
            <person name="Barry K."/>
            <person name="LaButti K."/>
            <person name="Morin E."/>
            <person name="Salamov A."/>
            <person name="Lipzen A."/>
            <person name="Mereny Z."/>
            <person name="Hegedus B."/>
            <person name="Baldrian P."/>
            <person name="Stursova M."/>
            <person name="Weitz H."/>
            <person name="Taylor A."/>
            <person name="Grigoriev I.V."/>
            <person name="Nagy L.G."/>
            <person name="Martin F."/>
            <person name="Kauserud H."/>
        </authorList>
    </citation>
    <scope>NUCLEOTIDE SEQUENCE</scope>
    <source>
        <strain evidence="2">CBHHK002</strain>
    </source>
</reference>
<dbReference type="InterPro" id="IPR046341">
    <property type="entry name" value="SET_dom_sf"/>
</dbReference>
<gene>
    <name evidence="2" type="ORF">DFH08DRAFT_838503</name>
</gene>
<dbReference type="PROSITE" id="PS50280">
    <property type="entry name" value="SET"/>
    <property type="match status" value="1"/>
</dbReference>
<dbReference type="Gene3D" id="2.170.270.10">
    <property type="entry name" value="SET domain"/>
    <property type="match status" value="1"/>
</dbReference>
<dbReference type="SMART" id="SM00317">
    <property type="entry name" value="SET"/>
    <property type="match status" value="1"/>
</dbReference>
<protein>
    <recommendedName>
        <fullName evidence="1">SET domain-containing protein</fullName>
    </recommendedName>
</protein>
<evidence type="ECO:0000313" key="3">
    <source>
        <dbReference type="Proteomes" id="UP001218218"/>
    </source>
</evidence>
<dbReference type="PANTHER" id="PTHR47332:SF4">
    <property type="entry name" value="SET DOMAIN-CONTAINING PROTEIN 5"/>
    <property type="match status" value="1"/>
</dbReference>
<dbReference type="EMBL" id="JARIHO010000003">
    <property type="protein sequence ID" value="KAJ7364169.1"/>
    <property type="molecule type" value="Genomic_DNA"/>
</dbReference>
<evidence type="ECO:0000259" key="1">
    <source>
        <dbReference type="PROSITE" id="PS50280"/>
    </source>
</evidence>
<comment type="caution">
    <text evidence="2">The sequence shown here is derived from an EMBL/GenBank/DDBJ whole genome shotgun (WGS) entry which is preliminary data.</text>
</comment>
<proteinExistence type="predicted"/>
<evidence type="ECO:0000313" key="2">
    <source>
        <dbReference type="EMBL" id="KAJ7364169.1"/>
    </source>
</evidence>
<name>A0AAD7APS4_9AGAR</name>
<dbReference type="AlphaFoldDB" id="A0AAD7APS4"/>
<accession>A0AAD7APS4</accession>
<dbReference type="Proteomes" id="UP001218218">
    <property type="component" value="Unassembled WGS sequence"/>
</dbReference>
<sequence length="382" mass="41829">MGGCDDSTTTSWAYGTQAFRIQNAPISDSGGSSATVTACAMLLDAPVIPFPRALLPPPQKSTPPAFYIANAGPSKGAGLFAACDIPAGDAILSDRPVAVVPSNVNAPWKREAFDALLPRISRISRDALLALANCKPLSEYPVVEGIALTNAIQVHLPVSSSAAPQEYGGVFPTVSRANHSCGLNTAVKWDLSSFSVTLYALRPVRAGEEIHIQYVDVFAPRAERRAQLARYGFECICPHCDLPDADAVARSDAARAELRDWRHLHPRFLPWSTDMCRADDDIIVSNLRALALVKQEGLYGMQVPFIEEIALSYAVLGDELRFREWAQQVVDLCAGQDPERASKFTGWMAEPQSYKEWGWRAKQRLLLDRQKPPVDVDISIPW</sequence>
<organism evidence="2 3">
    <name type="scientific">Mycena albidolilacea</name>
    <dbReference type="NCBI Taxonomy" id="1033008"/>
    <lineage>
        <taxon>Eukaryota</taxon>
        <taxon>Fungi</taxon>
        <taxon>Dikarya</taxon>
        <taxon>Basidiomycota</taxon>
        <taxon>Agaricomycotina</taxon>
        <taxon>Agaricomycetes</taxon>
        <taxon>Agaricomycetidae</taxon>
        <taxon>Agaricales</taxon>
        <taxon>Marasmiineae</taxon>
        <taxon>Mycenaceae</taxon>
        <taxon>Mycena</taxon>
    </lineage>
</organism>
<dbReference type="InterPro" id="IPR053185">
    <property type="entry name" value="SET_domain_protein"/>
</dbReference>
<dbReference type="Pfam" id="PF00856">
    <property type="entry name" value="SET"/>
    <property type="match status" value="1"/>
</dbReference>
<dbReference type="CDD" id="cd20071">
    <property type="entry name" value="SET_SMYD"/>
    <property type="match status" value="1"/>
</dbReference>